<keyword evidence="1" id="KW-0472">Membrane</keyword>
<feature type="transmembrane region" description="Helical" evidence="1">
    <location>
        <begin position="47"/>
        <end position="70"/>
    </location>
</feature>
<sequence length="77" mass="8685">MKPFVVFILAFCLLYPVAMIASGWLLTVLHVPNLEQSAGQGIVTEQYYLIPFILIVLCASLAYFVSRVFFARKEASR</sequence>
<keyword evidence="1" id="KW-1133">Transmembrane helix</keyword>
<comment type="caution">
    <text evidence="2">The sequence shown here is derived from an EMBL/GenBank/DDBJ whole genome shotgun (WGS) entry which is preliminary data.</text>
</comment>
<dbReference type="RefSeq" id="WP_204463685.1">
    <property type="nucleotide sequence ID" value="NZ_JAFBCV010000001.1"/>
</dbReference>
<accession>A0ABS2SN48</accession>
<evidence type="ECO:0000313" key="3">
    <source>
        <dbReference type="Proteomes" id="UP001179280"/>
    </source>
</evidence>
<organism evidence="2 3">
    <name type="scientific">Shouchella xiaoxiensis</name>
    <dbReference type="NCBI Taxonomy" id="766895"/>
    <lineage>
        <taxon>Bacteria</taxon>
        <taxon>Bacillati</taxon>
        <taxon>Bacillota</taxon>
        <taxon>Bacilli</taxon>
        <taxon>Bacillales</taxon>
        <taxon>Bacillaceae</taxon>
        <taxon>Shouchella</taxon>
    </lineage>
</organism>
<evidence type="ECO:0000256" key="1">
    <source>
        <dbReference type="SAM" id="Phobius"/>
    </source>
</evidence>
<protein>
    <submittedName>
        <fullName evidence="2">Uncharacterized protein</fullName>
    </submittedName>
</protein>
<keyword evidence="1" id="KW-0812">Transmembrane</keyword>
<name>A0ABS2SN48_9BACI</name>
<dbReference type="Proteomes" id="UP001179280">
    <property type="component" value="Unassembled WGS sequence"/>
</dbReference>
<dbReference type="EMBL" id="JAFBCV010000001">
    <property type="protein sequence ID" value="MBM7836944.1"/>
    <property type="molecule type" value="Genomic_DNA"/>
</dbReference>
<gene>
    <name evidence="2" type="ORF">JOC54_000175</name>
</gene>
<evidence type="ECO:0000313" key="2">
    <source>
        <dbReference type="EMBL" id="MBM7836944.1"/>
    </source>
</evidence>
<proteinExistence type="predicted"/>
<keyword evidence="3" id="KW-1185">Reference proteome</keyword>
<reference evidence="2" key="1">
    <citation type="submission" date="2021-01" db="EMBL/GenBank/DDBJ databases">
        <title>Genomic Encyclopedia of Type Strains, Phase IV (KMG-IV): sequencing the most valuable type-strain genomes for metagenomic binning, comparative biology and taxonomic classification.</title>
        <authorList>
            <person name="Goeker M."/>
        </authorList>
    </citation>
    <scope>NUCLEOTIDE SEQUENCE</scope>
    <source>
        <strain evidence="2">DSM 21943</strain>
    </source>
</reference>